<proteinExistence type="predicted"/>
<evidence type="ECO:0000313" key="3">
    <source>
        <dbReference type="Proteomes" id="UP001196980"/>
    </source>
</evidence>
<organism evidence="2 3">
    <name type="scientific">Candidatus Magnetobacterium casense</name>
    <dbReference type="NCBI Taxonomy" id="1455061"/>
    <lineage>
        <taxon>Bacteria</taxon>
        <taxon>Pseudomonadati</taxon>
        <taxon>Nitrospirota</taxon>
        <taxon>Thermodesulfovibrionia</taxon>
        <taxon>Thermodesulfovibrionales</taxon>
        <taxon>Candidatus Magnetobacteriaceae</taxon>
        <taxon>Candidatus Magnetobacterium</taxon>
    </lineage>
</organism>
<keyword evidence="3" id="KW-1185">Reference proteome</keyword>
<dbReference type="RefSeq" id="WP_218253990.1">
    <property type="nucleotide sequence ID" value="NZ_JABXWD010000560.1"/>
</dbReference>
<evidence type="ECO:0000313" key="2">
    <source>
        <dbReference type="EMBL" id="MBV6343375.1"/>
    </source>
</evidence>
<protein>
    <submittedName>
        <fullName evidence="2">ParB N-terminal domain-containing protein</fullName>
    </submittedName>
</protein>
<dbReference type="EMBL" id="JABXWD010000560">
    <property type="protein sequence ID" value="MBV6343375.1"/>
    <property type="molecule type" value="Genomic_DNA"/>
</dbReference>
<dbReference type="InterPro" id="IPR046681">
    <property type="entry name" value="DUF6551"/>
</dbReference>
<dbReference type="InterPro" id="IPR003115">
    <property type="entry name" value="ParB_N"/>
</dbReference>
<name>A0ABS6S448_9BACT</name>
<dbReference type="SMART" id="SM00470">
    <property type="entry name" value="ParB"/>
    <property type="match status" value="1"/>
</dbReference>
<evidence type="ECO:0000259" key="1">
    <source>
        <dbReference type="SMART" id="SM00470"/>
    </source>
</evidence>
<gene>
    <name evidence="2" type="ORF">HWQ67_17505</name>
</gene>
<accession>A0ABS6S448</accession>
<comment type="caution">
    <text evidence="2">The sequence shown here is derived from an EMBL/GenBank/DDBJ whole genome shotgun (WGS) entry which is preliminary data.</text>
</comment>
<dbReference type="Pfam" id="PF20188">
    <property type="entry name" value="DUF6551"/>
    <property type="match status" value="1"/>
</dbReference>
<reference evidence="2 3" key="1">
    <citation type="journal article" date="2020" name="J Geophys Res Biogeosci">
        <title>Magnetotaxis as an Adaptation to Enable Bacterial Shuttling of Microbial Sulfur and Sulfur Cycling Across Aquatic Oxic#Anoxic Interfaces.</title>
        <authorList>
            <person name="Li J."/>
            <person name="Liu P."/>
            <person name="Wang J."/>
            <person name="Roberts A.P."/>
            <person name="Pan Y."/>
        </authorList>
    </citation>
    <scope>NUCLEOTIDE SEQUENCE [LARGE SCALE GENOMIC DNA]</scope>
    <source>
        <strain evidence="2 3">MYR-1_YQ</strain>
    </source>
</reference>
<dbReference type="Proteomes" id="UP001196980">
    <property type="component" value="Unassembled WGS sequence"/>
</dbReference>
<sequence>MTNHRDNRISLIAVGDLQIDHYYQRPLSEEKANIITKNFHIDKVGVLKVSRRDGGYFVIDGQHRLAAAKKRGLTHLPCLIYDDLGPDDEADLRLAFNTRKVDATVDTFRLLLAKQDPTATAIQRIVEDIGLKISLSGGGHPNPRHIRCVGTLMRTYLQYKHGDQLLARVLMVSRRSWPHDSWGRSSHIIQGLTTFLSLYPELSDAALIDKLRRYTPAELLASARIEQATIVGLGREKIIASLILRLYNRGKRNKLPNRIIGR</sequence>
<feature type="domain" description="ParB-like N-terminal" evidence="1">
    <location>
        <begin position="10"/>
        <end position="98"/>
    </location>
</feature>